<reference evidence="2 3" key="1">
    <citation type="submission" date="2023-07" db="EMBL/GenBank/DDBJ databases">
        <title>Sorghum-associated microbial communities from plants grown in Nebraska, USA.</title>
        <authorList>
            <person name="Schachtman D."/>
        </authorList>
    </citation>
    <scope>NUCLEOTIDE SEQUENCE [LARGE SCALE GENOMIC DNA]</scope>
    <source>
        <strain evidence="2 3">DS1709</strain>
    </source>
</reference>
<evidence type="ECO:0000313" key="3">
    <source>
        <dbReference type="Proteomes" id="UP001184853"/>
    </source>
</evidence>
<keyword evidence="1" id="KW-1133">Transmembrane helix</keyword>
<name>A0ABU1LEQ5_9FLAO</name>
<gene>
    <name evidence="2" type="ORF">J2781_002130</name>
</gene>
<sequence length="163" mass="19166">MKSIKIEIIVMILLWISVIASVNINQDFNPLFLCGVIGLFLSSVLYIKFKDYSLIILLVLLFLGSLNFIQLFTFIRINFIKLNLPITILFALVLYKRYNELKDNFSGKTNHDRKEERNKKIIYFKEKFQNLSIEELEYNLENEHLTDEAKIASNILLNEKKQA</sequence>
<organism evidence="2 3">
    <name type="scientific">Chryseobacterium geocarposphaerae</name>
    <dbReference type="NCBI Taxonomy" id="1416776"/>
    <lineage>
        <taxon>Bacteria</taxon>
        <taxon>Pseudomonadati</taxon>
        <taxon>Bacteroidota</taxon>
        <taxon>Flavobacteriia</taxon>
        <taxon>Flavobacteriales</taxon>
        <taxon>Weeksellaceae</taxon>
        <taxon>Chryseobacterium group</taxon>
        <taxon>Chryseobacterium</taxon>
    </lineage>
</organism>
<keyword evidence="1 2" id="KW-0812">Transmembrane</keyword>
<keyword evidence="3" id="KW-1185">Reference proteome</keyword>
<proteinExistence type="predicted"/>
<protein>
    <submittedName>
        <fullName evidence="2">Energy-coupling factor transporter transmembrane protein EcfT</fullName>
    </submittedName>
</protein>
<keyword evidence="1" id="KW-0472">Membrane</keyword>
<feature type="transmembrane region" description="Helical" evidence="1">
    <location>
        <begin position="79"/>
        <end position="95"/>
    </location>
</feature>
<evidence type="ECO:0000313" key="2">
    <source>
        <dbReference type="EMBL" id="MDR6405201.1"/>
    </source>
</evidence>
<dbReference type="RefSeq" id="WP_115982634.1">
    <property type="nucleotide sequence ID" value="NZ_JAVDQS010000005.1"/>
</dbReference>
<accession>A0ABU1LEQ5</accession>
<dbReference type="EMBL" id="JAVDQS010000005">
    <property type="protein sequence ID" value="MDR6405201.1"/>
    <property type="molecule type" value="Genomic_DNA"/>
</dbReference>
<comment type="caution">
    <text evidence="2">The sequence shown here is derived from an EMBL/GenBank/DDBJ whole genome shotgun (WGS) entry which is preliminary data.</text>
</comment>
<evidence type="ECO:0000256" key="1">
    <source>
        <dbReference type="SAM" id="Phobius"/>
    </source>
</evidence>
<dbReference type="Proteomes" id="UP001184853">
    <property type="component" value="Unassembled WGS sequence"/>
</dbReference>
<feature type="transmembrane region" description="Helical" evidence="1">
    <location>
        <begin position="30"/>
        <end position="47"/>
    </location>
</feature>
<feature type="transmembrane region" description="Helical" evidence="1">
    <location>
        <begin position="7"/>
        <end position="24"/>
    </location>
</feature>
<feature type="transmembrane region" description="Helical" evidence="1">
    <location>
        <begin position="54"/>
        <end position="73"/>
    </location>
</feature>